<sequence>MPEIRRVPQVAQVEDCDSDESSVKPGTKVQARRRASSVKPPKSRYVASDPGHSGHHGTGITAPNEQPSAAGSSAPKARPIIHNPASPAKKSRSASFSRPPVTERRYTLPDRQQEQTPHNPPSTVSPTPQQVYAQQYAAWAAKYPEAARQHQQQLHAQRAAADAQAKSKAQATHPPRPSLSTVQRPRTHSNTRPSRPVSIHGYDIPSALTSMQNGPPPSPSAYQNYWAAYYQQYPHLQQYQYPSHQPLHQPLNYLSGTPPAQTYPPYMSHSTGAGSPHEIPQPGSRSQQQGTPDYSARHISLDTSGLTRDFTKLTTAPQIGPTQMYSTRHSLSSQMPGTFPGEDSAVSDSASSSDDSLSEDSEEEEKYEYEQRRKRDSKVLPPPPPAAVTRRPSMRSRNTAPVALPGRHLRAKSHHMPRSDTGVEYPSSSEQFDSDRARVGRTRTESSYSGRSRRESVSTAASSGRTKATSVSAGSGLQKVILEDKFGRRRTAYISHEQQSYLAHAYERSRREEQERQDTIERYQQDVSGTRKDLTVDNVSSLRRTSGSHMSQGSHKSSSSRASRSDGIKIQSGETVLHVYGEASVEMVPQEHGGPAVIKIGSGMSSTRDSGYHGSSRGSGSRLSKRFELPQDGYESGH</sequence>
<organism evidence="2 3">
    <name type="scientific">Hortaea werneckii</name>
    <name type="common">Black yeast</name>
    <name type="synonym">Cladosporium werneckii</name>
    <dbReference type="NCBI Taxonomy" id="91943"/>
    <lineage>
        <taxon>Eukaryota</taxon>
        <taxon>Fungi</taxon>
        <taxon>Dikarya</taxon>
        <taxon>Ascomycota</taxon>
        <taxon>Pezizomycotina</taxon>
        <taxon>Dothideomycetes</taxon>
        <taxon>Dothideomycetidae</taxon>
        <taxon>Mycosphaerellales</taxon>
        <taxon>Teratosphaeriaceae</taxon>
        <taxon>Hortaea</taxon>
    </lineage>
</organism>
<gene>
    <name evidence="2" type="ORF">D0863_02130</name>
</gene>
<feature type="compositionally biased region" description="Basic and acidic residues" evidence="1">
    <location>
        <begin position="433"/>
        <end position="444"/>
    </location>
</feature>
<name>A0A3M7EHT2_HORWE</name>
<feature type="compositionally biased region" description="Low complexity" evidence="1">
    <location>
        <begin position="608"/>
        <end position="622"/>
    </location>
</feature>
<feature type="compositionally biased region" description="Low complexity" evidence="1">
    <location>
        <begin position="342"/>
        <end position="355"/>
    </location>
</feature>
<feature type="compositionally biased region" description="Basic and acidic residues" evidence="1">
    <location>
        <begin position="101"/>
        <end position="113"/>
    </location>
</feature>
<comment type="caution">
    <text evidence="2">The sequence shown here is derived from an EMBL/GenBank/DDBJ whole genome shotgun (WGS) entry which is preliminary data.</text>
</comment>
<dbReference type="AlphaFoldDB" id="A0A3M7EHT2"/>
<feature type="compositionally biased region" description="Polar residues" evidence="1">
    <location>
        <begin position="457"/>
        <end position="474"/>
    </location>
</feature>
<dbReference type="EMBL" id="QWIP01000043">
    <property type="protein sequence ID" value="RMY76179.1"/>
    <property type="molecule type" value="Genomic_DNA"/>
</dbReference>
<feature type="compositionally biased region" description="Polar residues" evidence="1">
    <location>
        <begin position="178"/>
        <end position="193"/>
    </location>
</feature>
<feature type="compositionally biased region" description="Low complexity" evidence="1">
    <location>
        <begin position="84"/>
        <end position="100"/>
    </location>
</feature>
<feature type="compositionally biased region" description="Polar residues" evidence="1">
    <location>
        <begin position="114"/>
        <end position="128"/>
    </location>
</feature>
<feature type="compositionally biased region" description="Polar residues" evidence="1">
    <location>
        <begin position="61"/>
        <end position="71"/>
    </location>
</feature>
<dbReference type="Proteomes" id="UP000269276">
    <property type="component" value="Unassembled WGS sequence"/>
</dbReference>
<feature type="compositionally biased region" description="Basic residues" evidence="1">
    <location>
        <begin position="407"/>
        <end position="416"/>
    </location>
</feature>
<feature type="region of interest" description="Disordered" evidence="1">
    <location>
        <begin position="505"/>
        <end position="569"/>
    </location>
</feature>
<evidence type="ECO:0000313" key="3">
    <source>
        <dbReference type="Proteomes" id="UP000269276"/>
    </source>
</evidence>
<evidence type="ECO:0000256" key="1">
    <source>
        <dbReference type="SAM" id="MobiDB-lite"/>
    </source>
</evidence>
<accession>A0A3M7EHT2</accession>
<proteinExistence type="predicted"/>
<feature type="compositionally biased region" description="Basic and acidic residues" evidence="1">
    <location>
        <begin position="625"/>
        <end position="638"/>
    </location>
</feature>
<feature type="compositionally biased region" description="Low complexity" evidence="1">
    <location>
        <begin position="547"/>
        <end position="562"/>
    </location>
</feature>
<feature type="compositionally biased region" description="Low complexity" evidence="1">
    <location>
        <begin position="129"/>
        <end position="171"/>
    </location>
</feature>
<feature type="region of interest" description="Disordered" evidence="1">
    <location>
        <begin position="587"/>
        <end position="638"/>
    </location>
</feature>
<feature type="compositionally biased region" description="Polar residues" evidence="1">
    <location>
        <begin position="283"/>
        <end position="292"/>
    </location>
</feature>
<feature type="region of interest" description="Disordered" evidence="1">
    <location>
        <begin position="250"/>
        <end position="474"/>
    </location>
</feature>
<feature type="compositionally biased region" description="Basic and acidic residues" evidence="1">
    <location>
        <begin position="505"/>
        <end position="535"/>
    </location>
</feature>
<evidence type="ECO:0000313" key="2">
    <source>
        <dbReference type="EMBL" id="RMY76179.1"/>
    </source>
</evidence>
<reference evidence="2 3" key="1">
    <citation type="journal article" date="2018" name="BMC Genomics">
        <title>Genomic evidence for intraspecific hybridization in a clonal and extremely halotolerant yeast.</title>
        <authorList>
            <person name="Gostincar C."/>
            <person name="Stajich J.E."/>
            <person name="Zupancic J."/>
            <person name="Zalar P."/>
            <person name="Gunde-Cimerman N."/>
        </authorList>
    </citation>
    <scope>NUCLEOTIDE SEQUENCE [LARGE SCALE GENOMIC DNA]</scope>
    <source>
        <strain evidence="2 3">EXF-2682</strain>
    </source>
</reference>
<feature type="region of interest" description="Disordered" evidence="1">
    <location>
        <begin position="1"/>
        <end position="221"/>
    </location>
</feature>
<feature type="compositionally biased region" description="Acidic residues" evidence="1">
    <location>
        <begin position="356"/>
        <end position="367"/>
    </location>
</feature>
<dbReference type="OrthoDB" id="3922255at2759"/>
<feature type="compositionally biased region" description="Polar residues" evidence="1">
    <location>
        <begin position="301"/>
        <end position="336"/>
    </location>
</feature>
<protein>
    <submittedName>
        <fullName evidence="2">Uncharacterized protein</fullName>
    </submittedName>
</protein>